<keyword evidence="3" id="KW-1185">Reference proteome</keyword>
<organism evidence="2 3">
    <name type="scientific">Paracoccus hibiscisoli</name>
    <dbReference type="NCBI Taxonomy" id="2023261"/>
    <lineage>
        <taxon>Bacteria</taxon>
        <taxon>Pseudomonadati</taxon>
        <taxon>Pseudomonadota</taxon>
        <taxon>Alphaproteobacteria</taxon>
        <taxon>Rhodobacterales</taxon>
        <taxon>Paracoccaceae</taxon>
        <taxon>Paracoccus</taxon>
    </lineage>
</organism>
<evidence type="ECO:0000259" key="1">
    <source>
        <dbReference type="Pfam" id="PF22262"/>
    </source>
</evidence>
<dbReference type="OrthoDB" id="6586924at2"/>
<dbReference type="Pfam" id="PF22262">
    <property type="entry name" value="DUF6950"/>
    <property type="match status" value="1"/>
</dbReference>
<dbReference type="EMBL" id="SUNH01000006">
    <property type="protein sequence ID" value="TJZ86163.1"/>
    <property type="molecule type" value="Genomic_DNA"/>
</dbReference>
<dbReference type="RefSeq" id="WP_136855592.1">
    <property type="nucleotide sequence ID" value="NZ_SUNH01000006.1"/>
</dbReference>
<name>A0A4U0QVF1_9RHOB</name>
<evidence type="ECO:0000313" key="2">
    <source>
        <dbReference type="EMBL" id="TJZ86163.1"/>
    </source>
</evidence>
<dbReference type="Proteomes" id="UP000306223">
    <property type="component" value="Unassembled WGS sequence"/>
</dbReference>
<dbReference type="AlphaFoldDB" id="A0A4U0QVF1"/>
<comment type="caution">
    <text evidence="2">The sequence shown here is derived from an EMBL/GenBank/DDBJ whole genome shotgun (WGS) entry which is preliminary data.</text>
</comment>
<feature type="domain" description="DUF6950" evidence="1">
    <location>
        <begin position="3"/>
        <end position="136"/>
    </location>
</feature>
<gene>
    <name evidence="2" type="ORF">FA740_04550</name>
</gene>
<dbReference type="InterPro" id="IPR053802">
    <property type="entry name" value="DUF6950"/>
</dbReference>
<proteinExistence type="predicted"/>
<sequence length="142" mass="15631">MDRRPDWRARLVDYIGEWQPKPFAYGTADCWIFAMGAAEAVTGVDYIGTARGYADREAGLAAIREATGRKSHVDFVYRTFGKLPSIWHAMPGDIATLDAHDGIGLGVVQGEMIFALSEHDGLMLVPLEQARSVYAVGEKNRT</sequence>
<reference evidence="2 3" key="1">
    <citation type="submission" date="2019-04" db="EMBL/GenBank/DDBJ databases">
        <authorList>
            <person name="Li J."/>
        </authorList>
    </citation>
    <scope>NUCLEOTIDE SEQUENCE [LARGE SCALE GENOMIC DNA]</scope>
    <source>
        <strain evidence="2 3">CCTCC AB2016182</strain>
    </source>
</reference>
<protein>
    <recommendedName>
        <fullName evidence="1">DUF6950 domain-containing protein</fullName>
    </recommendedName>
</protein>
<evidence type="ECO:0000313" key="3">
    <source>
        <dbReference type="Proteomes" id="UP000306223"/>
    </source>
</evidence>
<accession>A0A4U0QVF1</accession>